<proteinExistence type="predicted"/>
<dbReference type="AlphaFoldDB" id="A0AAW6LLN8"/>
<sequence>MKDIRDMSEYEKRMLILQLEGTKRNLNRELTPINSRIAELRRELAKAESERDSHTQRIGDANMSIDLLDPNYRARRKVK</sequence>
<evidence type="ECO:0000313" key="2">
    <source>
        <dbReference type="EMBL" id="MDE8648108.1"/>
    </source>
</evidence>
<organism evidence="2 3">
    <name type="scientific">Rhodococcus qingshengii</name>
    <dbReference type="NCBI Taxonomy" id="334542"/>
    <lineage>
        <taxon>Bacteria</taxon>
        <taxon>Bacillati</taxon>
        <taxon>Actinomycetota</taxon>
        <taxon>Actinomycetes</taxon>
        <taxon>Mycobacteriales</taxon>
        <taxon>Nocardiaceae</taxon>
        <taxon>Rhodococcus</taxon>
        <taxon>Rhodococcus erythropolis group</taxon>
    </lineage>
</organism>
<reference evidence="2" key="1">
    <citation type="submission" date="2023-02" db="EMBL/GenBank/DDBJ databases">
        <title>A novel hydrolase synthesized by Rhodococcus erythropolis HQ is responsible for the detoxification of Zearalenone.</title>
        <authorList>
            <person name="Hu J."/>
            <person name="Xu J."/>
        </authorList>
    </citation>
    <scope>NUCLEOTIDE SEQUENCE</scope>
    <source>
        <strain evidence="2">HQ</strain>
    </source>
</reference>
<feature type="coiled-coil region" evidence="1">
    <location>
        <begin position="23"/>
        <end position="57"/>
    </location>
</feature>
<comment type="caution">
    <text evidence="2">The sequence shown here is derived from an EMBL/GenBank/DDBJ whole genome shotgun (WGS) entry which is preliminary data.</text>
</comment>
<dbReference type="RefSeq" id="WP_275232345.1">
    <property type="nucleotide sequence ID" value="NZ_JARDXE010000017.1"/>
</dbReference>
<accession>A0AAW6LLN8</accession>
<name>A0AAW6LLN8_RHOSG</name>
<keyword evidence="1" id="KW-0175">Coiled coil</keyword>
<dbReference type="Proteomes" id="UP001217325">
    <property type="component" value="Unassembled WGS sequence"/>
</dbReference>
<protein>
    <submittedName>
        <fullName evidence="2">Uncharacterized protein</fullName>
    </submittedName>
</protein>
<gene>
    <name evidence="2" type="ORF">PXH69_24380</name>
</gene>
<evidence type="ECO:0000313" key="3">
    <source>
        <dbReference type="Proteomes" id="UP001217325"/>
    </source>
</evidence>
<evidence type="ECO:0000256" key="1">
    <source>
        <dbReference type="SAM" id="Coils"/>
    </source>
</evidence>
<dbReference type="EMBL" id="JARDXE010000017">
    <property type="protein sequence ID" value="MDE8648108.1"/>
    <property type="molecule type" value="Genomic_DNA"/>
</dbReference>